<dbReference type="RefSeq" id="WP_099270347.1">
    <property type="nucleotide sequence ID" value="NZ_CP081201.1"/>
</dbReference>
<dbReference type="Proteomes" id="UP001063228">
    <property type="component" value="Chromosome"/>
</dbReference>
<evidence type="ECO:0000256" key="1">
    <source>
        <dbReference type="ARBA" id="ARBA00004007"/>
    </source>
</evidence>
<dbReference type="InterPro" id="IPR007533">
    <property type="entry name" value="Cyt_c_oxidase_assmbl_CtaG"/>
</dbReference>
<proteinExistence type="inferred from homology"/>
<keyword evidence="7" id="KW-1133">Transmembrane helix</keyword>
<sequence>MNAPRFSKSQIVRLLLVIIVMFALGVSAVPLFNGASRVLGIHGNAGDDQRSQRVDESRQVRVKFLSSNAVNMVWGFYPKADQLEVHPGAVNDMWFIAQNPTDQPMTAQAVPSISPGSAAAYFHKTECFCFTQQVLQPGERVEMLVRFIVDYDLPKDIEQLTLGYTLFNVTSSKTPASKSGG</sequence>
<dbReference type="Gene3D" id="2.60.370.10">
    <property type="entry name" value="Ctag/Cox11"/>
    <property type="match status" value="1"/>
</dbReference>
<name>A0ABY6FES8_9PSED</name>
<dbReference type="PANTHER" id="PTHR21320:SF3">
    <property type="entry name" value="CYTOCHROME C OXIDASE ASSEMBLY PROTEIN COX11, MITOCHONDRIAL-RELATED"/>
    <property type="match status" value="1"/>
</dbReference>
<evidence type="ECO:0000313" key="10">
    <source>
        <dbReference type="EMBL" id="UXZ96409.1"/>
    </source>
</evidence>
<protein>
    <recommendedName>
        <fullName evidence="4">Cytochrome c oxidase assembly protein CtaG</fullName>
    </recommendedName>
</protein>
<keyword evidence="5" id="KW-0812">Transmembrane</keyword>
<gene>
    <name evidence="10" type="ORF">K3169_00370</name>
</gene>
<comment type="function">
    <text evidence="1">Exerts its effect at some terminal stage of cytochrome c oxidase synthesis, probably by being involved in the insertion of the copper B into subunit I.</text>
</comment>
<comment type="subcellular location">
    <subcellularLocation>
        <location evidence="2">Cell inner membrane</location>
        <topology evidence="2">Single-pass type II membrane protein</topology>
        <orientation evidence="2">Periplasmic side</orientation>
    </subcellularLocation>
</comment>
<keyword evidence="11" id="KW-1185">Reference proteome</keyword>
<accession>A0ABY6FES8</accession>
<reference evidence="10" key="1">
    <citation type="submission" date="2021-08" db="EMBL/GenBank/DDBJ databases">
        <title>Complete genome sequence of Pseudomonas phytophila.</title>
        <authorList>
            <person name="Weir B.S."/>
            <person name="Templeton M.D."/>
            <person name="Arshed S."/>
            <person name="Andersen M.T."/>
            <person name="Jayaraman J."/>
        </authorList>
    </citation>
    <scope>NUCLEOTIDE SEQUENCE</scope>
    <source>
        <strain evidence="10">ICMP 23753</strain>
    </source>
</reference>
<evidence type="ECO:0000256" key="3">
    <source>
        <dbReference type="ARBA" id="ARBA00009620"/>
    </source>
</evidence>
<evidence type="ECO:0000256" key="2">
    <source>
        <dbReference type="ARBA" id="ARBA00004382"/>
    </source>
</evidence>
<dbReference type="Pfam" id="PF04442">
    <property type="entry name" value="CtaG_Cox11"/>
    <property type="match status" value="1"/>
</dbReference>
<dbReference type="EMBL" id="CP081201">
    <property type="protein sequence ID" value="UXZ96409.1"/>
    <property type="molecule type" value="Genomic_DNA"/>
</dbReference>
<evidence type="ECO:0000256" key="9">
    <source>
        <dbReference type="ARBA" id="ARBA00023136"/>
    </source>
</evidence>
<organism evidence="10 11">
    <name type="scientific">Pseudomonas phytophila</name>
    <dbReference type="NCBI Taxonomy" id="2867264"/>
    <lineage>
        <taxon>Bacteria</taxon>
        <taxon>Pseudomonadati</taxon>
        <taxon>Pseudomonadota</taxon>
        <taxon>Gammaproteobacteria</taxon>
        <taxon>Pseudomonadales</taxon>
        <taxon>Pseudomonadaceae</taxon>
        <taxon>Pseudomonas</taxon>
    </lineage>
</organism>
<evidence type="ECO:0000256" key="5">
    <source>
        <dbReference type="ARBA" id="ARBA00022692"/>
    </source>
</evidence>
<dbReference type="NCBIfam" id="NF003465">
    <property type="entry name" value="PRK05089.1"/>
    <property type="match status" value="1"/>
</dbReference>
<keyword evidence="8" id="KW-0186">Copper</keyword>
<evidence type="ECO:0000256" key="7">
    <source>
        <dbReference type="ARBA" id="ARBA00022989"/>
    </source>
</evidence>
<keyword evidence="6" id="KW-0735">Signal-anchor</keyword>
<dbReference type="PANTHER" id="PTHR21320">
    <property type="entry name" value="CYTOCHROME C OXIDASE ASSEMBLY PROTEIN COX11-RELATED"/>
    <property type="match status" value="1"/>
</dbReference>
<evidence type="ECO:0000256" key="4">
    <source>
        <dbReference type="ARBA" id="ARBA00015384"/>
    </source>
</evidence>
<evidence type="ECO:0000256" key="6">
    <source>
        <dbReference type="ARBA" id="ARBA00022968"/>
    </source>
</evidence>
<comment type="similarity">
    <text evidence="3">Belongs to the COX11/CtaG family.</text>
</comment>
<dbReference type="SUPFAM" id="SSF110111">
    <property type="entry name" value="Ctag/Cox11"/>
    <property type="match status" value="1"/>
</dbReference>
<dbReference type="InterPro" id="IPR023471">
    <property type="entry name" value="CtaG/Cox11_dom_sf"/>
</dbReference>
<keyword evidence="9" id="KW-0472">Membrane</keyword>
<evidence type="ECO:0000313" key="11">
    <source>
        <dbReference type="Proteomes" id="UP001063228"/>
    </source>
</evidence>
<dbReference type="PIRSF" id="PIRSF005413">
    <property type="entry name" value="COX11"/>
    <property type="match status" value="1"/>
</dbReference>
<evidence type="ECO:0000256" key="8">
    <source>
        <dbReference type="ARBA" id="ARBA00023008"/>
    </source>
</evidence>